<dbReference type="InterPro" id="IPR025668">
    <property type="entry name" value="Tnp_DDE_dom"/>
</dbReference>
<dbReference type="EMBL" id="LS398547">
    <property type="protein sequence ID" value="SPR11445.1"/>
    <property type="molecule type" value="Genomic_DNA"/>
</dbReference>
<reference evidence="3" key="1">
    <citation type="submission" date="2018-03" db="EMBL/GenBank/DDBJ databases">
        <authorList>
            <person name="Batty M. E."/>
            <person name="Batty M E."/>
        </authorList>
    </citation>
    <scope>NUCLEOTIDE SEQUENCE [LARGE SCALE GENOMIC DNA]</scope>
</reference>
<dbReference type="Pfam" id="PF13612">
    <property type="entry name" value="DDE_Tnp_1_3"/>
    <property type="match status" value="1"/>
</dbReference>
<dbReference type="AlphaFoldDB" id="A0A2U3RE03"/>
<organism evidence="2 3">
    <name type="scientific">Orientia tsutsugamushi</name>
    <name type="common">Rickettsia tsutsugamushi</name>
    <dbReference type="NCBI Taxonomy" id="784"/>
    <lineage>
        <taxon>Bacteria</taxon>
        <taxon>Pseudomonadati</taxon>
        <taxon>Pseudomonadota</taxon>
        <taxon>Alphaproteobacteria</taxon>
        <taxon>Rickettsiales</taxon>
        <taxon>Rickettsiaceae</taxon>
        <taxon>Rickettsieae</taxon>
        <taxon>Orientia</taxon>
    </lineage>
</organism>
<proteinExistence type="predicted"/>
<evidence type="ECO:0000259" key="1">
    <source>
        <dbReference type="Pfam" id="PF13612"/>
    </source>
</evidence>
<dbReference type="Proteomes" id="UP000244960">
    <property type="component" value="Chromosome I"/>
</dbReference>
<accession>A0A2U3RE03</accession>
<evidence type="ECO:0000313" key="3">
    <source>
        <dbReference type="Proteomes" id="UP000244960"/>
    </source>
</evidence>
<protein>
    <submittedName>
        <fullName evidence="2">Transposase</fullName>
    </submittedName>
</protein>
<gene>
    <name evidence="2" type="ORF">UT176_01920</name>
</gene>
<feature type="domain" description="Transposase DDE" evidence="1">
    <location>
        <begin position="1"/>
        <end position="43"/>
    </location>
</feature>
<sequence length="46" mass="5038">MSVKFTKCNKSNLSVAPPISKGLSDKLFADKAYISKALFHQVFSSC</sequence>
<evidence type="ECO:0000313" key="2">
    <source>
        <dbReference type="EMBL" id="SPR11445.1"/>
    </source>
</evidence>
<name>A0A2U3RE03_ORITS</name>